<proteinExistence type="predicted"/>
<dbReference type="EMBL" id="CAEZXE010000026">
    <property type="protein sequence ID" value="CAB4672836.1"/>
    <property type="molecule type" value="Genomic_DNA"/>
</dbReference>
<dbReference type="EMBL" id="CAEZTR010000057">
    <property type="protein sequence ID" value="CAB4579309.1"/>
    <property type="molecule type" value="Genomic_DNA"/>
</dbReference>
<dbReference type="EMBL" id="CAEZTG010000030">
    <property type="protein sequence ID" value="CAB4559857.1"/>
    <property type="molecule type" value="Genomic_DNA"/>
</dbReference>
<protein>
    <submittedName>
        <fullName evidence="2">Unannotated protein</fullName>
    </submittedName>
</protein>
<gene>
    <name evidence="1" type="ORF">UFOPK1603_00479</name>
    <name evidence="2" type="ORF">UFOPK1711_01054</name>
    <name evidence="3" type="ORF">UFOPK2143_01436</name>
    <name evidence="4" type="ORF">UFOPK2350_00457</name>
</gene>
<organism evidence="2">
    <name type="scientific">freshwater metagenome</name>
    <dbReference type="NCBI Taxonomy" id="449393"/>
    <lineage>
        <taxon>unclassified sequences</taxon>
        <taxon>metagenomes</taxon>
        <taxon>ecological metagenomes</taxon>
    </lineage>
</organism>
<reference evidence="2" key="1">
    <citation type="submission" date="2020-05" db="EMBL/GenBank/DDBJ databases">
        <authorList>
            <person name="Chiriac C."/>
            <person name="Salcher M."/>
            <person name="Ghai R."/>
            <person name="Kavagutti S V."/>
        </authorList>
    </citation>
    <scope>NUCLEOTIDE SEQUENCE</scope>
</reference>
<name>A0A6J6EVD0_9ZZZZ</name>
<accession>A0A6J6EVD0</accession>
<evidence type="ECO:0000313" key="2">
    <source>
        <dbReference type="EMBL" id="CAB4579309.1"/>
    </source>
</evidence>
<sequence length="73" mass="8061">MADALDLDAMLERFRDRAAAVKNRNLPPIGGDERARFIEQAQNDFQDFAIIGDATATLDDGVLTLTIDLRPKS</sequence>
<evidence type="ECO:0000313" key="1">
    <source>
        <dbReference type="EMBL" id="CAB4559857.1"/>
    </source>
</evidence>
<dbReference type="AlphaFoldDB" id="A0A6J6EVD0"/>
<evidence type="ECO:0000313" key="4">
    <source>
        <dbReference type="EMBL" id="CAB4672836.1"/>
    </source>
</evidence>
<dbReference type="EMBL" id="CAEZVV010000117">
    <property type="protein sequence ID" value="CAB4653685.1"/>
    <property type="molecule type" value="Genomic_DNA"/>
</dbReference>
<evidence type="ECO:0000313" key="3">
    <source>
        <dbReference type="EMBL" id="CAB4653685.1"/>
    </source>
</evidence>